<accession>A0A090QMJ2</accession>
<dbReference type="SUPFAM" id="SSF55961">
    <property type="entry name" value="Bet v1-like"/>
    <property type="match status" value="1"/>
</dbReference>
<dbReference type="AlphaFoldDB" id="A0A090QMJ2"/>
<gene>
    <name evidence="1" type="ORF">JCM19294_1070</name>
</gene>
<dbReference type="EMBL" id="BBML01000003">
    <property type="protein sequence ID" value="GAK96761.1"/>
    <property type="molecule type" value="Genomic_DNA"/>
</dbReference>
<sequence length="82" mass="9705">MKLYQHHATQKLPITLDQAWEFLTDANNLKLLTPPELQMKVLYGTDRGMYPGQLIEYSVKPLPFYRTNWVTHITQVEHKNFC</sequence>
<dbReference type="Proteomes" id="UP000029221">
    <property type="component" value="Unassembled WGS sequence"/>
</dbReference>
<dbReference type="STRING" id="319236.BST91_03065"/>
<comment type="caution">
    <text evidence="1">The sequence shown here is derived from an EMBL/GenBank/DDBJ whole genome shotgun (WGS) entry which is preliminary data.</text>
</comment>
<dbReference type="InterPro" id="IPR023393">
    <property type="entry name" value="START-like_dom_sf"/>
</dbReference>
<protein>
    <submittedName>
        <fullName evidence="1">Cell divonision inhibitor</fullName>
    </submittedName>
</protein>
<name>A0A090QMJ2_9FLAO</name>
<keyword evidence="2" id="KW-1185">Reference proteome</keyword>
<dbReference type="eggNOG" id="COG4276">
    <property type="taxonomic scope" value="Bacteria"/>
</dbReference>
<reference evidence="1" key="1">
    <citation type="journal article" date="2014" name="Genome Announc.">
        <title>Draft Genome Sequences of Marine Flavobacterium Nonlabens Strains NR17, NR24, NR27, NR32, NR33, and Ara13.</title>
        <authorList>
            <person name="Nakanishi M."/>
            <person name="Meirelles P."/>
            <person name="Suzuki R."/>
            <person name="Takatani N."/>
            <person name="Mino S."/>
            <person name="Suda W."/>
            <person name="Oshima K."/>
            <person name="Hattori M."/>
            <person name="Ohkuma M."/>
            <person name="Hosokawa M."/>
            <person name="Miyashita K."/>
            <person name="Thompson F.L."/>
            <person name="Niwa A."/>
            <person name="Sawabe T."/>
            <person name="Sawabe T."/>
        </authorList>
    </citation>
    <scope>NUCLEOTIDE SEQUENCE [LARGE SCALE GENOMIC DNA]</scope>
    <source>
        <strain evidence="1">JCM 19294</strain>
    </source>
</reference>
<dbReference type="Gene3D" id="3.30.530.20">
    <property type="match status" value="1"/>
</dbReference>
<dbReference type="RefSeq" id="WP_369385847.1">
    <property type="nucleotide sequence ID" value="NZ_BBML01000003.1"/>
</dbReference>
<evidence type="ECO:0000313" key="2">
    <source>
        <dbReference type="Proteomes" id="UP000029221"/>
    </source>
</evidence>
<proteinExistence type="predicted"/>
<organism evidence="1 2">
    <name type="scientific">Nonlabens tegetincola</name>
    <dbReference type="NCBI Taxonomy" id="323273"/>
    <lineage>
        <taxon>Bacteria</taxon>
        <taxon>Pseudomonadati</taxon>
        <taxon>Bacteroidota</taxon>
        <taxon>Flavobacteriia</taxon>
        <taxon>Flavobacteriales</taxon>
        <taxon>Flavobacteriaceae</taxon>
        <taxon>Nonlabens</taxon>
    </lineage>
</organism>
<evidence type="ECO:0000313" key="1">
    <source>
        <dbReference type="EMBL" id="GAK96761.1"/>
    </source>
</evidence>